<evidence type="ECO:0000256" key="1">
    <source>
        <dbReference type="ARBA" id="ARBA00022574"/>
    </source>
</evidence>
<dbReference type="GO" id="GO:0051015">
    <property type="term" value="F:actin filament binding"/>
    <property type="evidence" value="ECO:0007669"/>
    <property type="project" value="TreeGrafter"/>
</dbReference>
<accession>C5DGH5</accession>
<dbReference type="KEGG" id="lth:KLTH0D05368g"/>
<proteinExistence type="predicted"/>
<dbReference type="SUPFAM" id="SSF50978">
    <property type="entry name" value="WD40 repeat-like"/>
    <property type="match status" value="2"/>
</dbReference>
<protein>
    <submittedName>
        <fullName evidence="4">KLTH0D05368p</fullName>
    </submittedName>
</protein>
<sequence length="610" mass="66517">MANLDLKTVFPPVPAAERNFATKISFNPQIKCVAYGCGKAVYVRSLDDDFCVQFIGHGTAKVTVVRFSPAKGSQYLCSGDEHGRVMVWDWTRDENGQVSTALKSEFQVLAGPITDISWDMEARRLCVVGEGRDKFGAFISWDTGNSLGELSGHSQRVNACHIKQSRPMRCFTVGDDGACVFFQGPPFRFSGSDRTHHDQGKFIRDVKFSPGPGAYAVSVGSDRKIVCFDGKSGEFVKYIEDPTDPVQGGLYAVDWIDEGDSSKKFVTASADAAVRMWDVESGKCVQKWTLEPTLPNQQVGIATISETQVVSVSLDGSLNIFQVGQKSPVKRIVGHNKTITALATSPLVSGSYDGRIIEWSSDPNSAKMLNYHSNLVVAIENMNHTATTSWDSTFQIDGKVCCTFSSQPKVAASHEGVKAVVTLDNKLQILDCENGNILSSRELSGNASSVGLGKQFIAVGYEQSNDIEVFKLSDLSVSFTLTNGLRATPSCLSLSPSEKYLAAGDVMGKILLFDLETKGVKTSRWAFHTGRINGMSWRPTEKGSEEEEEDLIATASLDTHVFVYSLKRPMKSIKHLNAHKDGATCVAWDGPSTLYSAGADSCIREWHLTL</sequence>
<dbReference type="GO" id="GO:0030864">
    <property type="term" value="C:cortical actin cytoskeleton"/>
    <property type="evidence" value="ECO:0007669"/>
    <property type="project" value="TreeGrafter"/>
</dbReference>
<dbReference type="STRING" id="559295.C5DGH5"/>
<dbReference type="RefSeq" id="XP_002552955.1">
    <property type="nucleotide sequence ID" value="XM_002552909.1"/>
</dbReference>
<keyword evidence="1 3" id="KW-0853">WD repeat</keyword>
<dbReference type="OMA" id="FYQGPPF"/>
<dbReference type="InterPro" id="IPR001680">
    <property type="entry name" value="WD40_rpt"/>
</dbReference>
<dbReference type="Gene3D" id="2.130.10.10">
    <property type="entry name" value="YVTN repeat-like/Quinoprotein amine dehydrogenase"/>
    <property type="match status" value="2"/>
</dbReference>
<dbReference type="InterPro" id="IPR036322">
    <property type="entry name" value="WD40_repeat_dom_sf"/>
</dbReference>
<organism evidence="4 5">
    <name type="scientific">Lachancea thermotolerans (strain ATCC 56472 / CBS 6340 / NRRL Y-8284)</name>
    <name type="common">Yeast</name>
    <name type="synonym">Kluyveromyces thermotolerans</name>
    <dbReference type="NCBI Taxonomy" id="559295"/>
    <lineage>
        <taxon>Eukaryota</taxon>
        <taxon>Fungi</taxon>
        <taxon>Dikarya</taxon>
        <taxon>Ascomycota</taxon>
        <taxon>Saccharomycotina</taxon>
        <taxon>Saccharomycetes</taxon>
        <taxon>Saccharomycetales</taxon>
        <taxon>Saccharomycetaceae</taxon>
        <taxon>Lachancea</taxon>
    </lineage>
</organism>
<name>C5DGH5_LACTC</name>
<dbReference type="OrthoDB" id="2306at2759"/>
<dbReference type="PROSITE" id="PS50294">
    <property type="entry name" value="WD_REPEATS_REGION"/>
    <property type="match status" value="1"/>
</dbReference>
<dbReference type="FunCoup" id="C5DGH5">
    <property type="interactions" value="784"/>
</dbReference>
<feature type="repeat" description="WD" evidence="3">
    <location>
        <begin position="265"/>
        <end position="287"/>
    </location>
</feature>
<dbReference type="Pfam" id="PF00400">
    <property type="entry name" value="WD40"/>
    <property type="match status" value="3"/>
</dbReference>
<dbReference type="GeneID" id="8295183"/>
<reference evidence="4 5" key="1">
    <citation type="journal article" date="2009" name="Genome Res.">
        <title>Comparative genomics of protoploid Saccharomycetaceae.</title>
        <authorList>
            <consortium name="The Genolevures Consortium"/>
            <person name="Souciet J.-L."/>
            <person name="Dujon B."/>
            <person name="Gaillardin C."/>
            <person name="Johnston M."/>
            <person name="Baret P.V."/>
            <person name="Cliften P."/>
            <person name="Sherman D.J."/>
            <person name="Weissenbach J."/>
            <person name="Westhof E."/>
            <person name="Wincker P."/>
            <person name="Jubin C."/>
            <person name="Poulain J."/>
            <person name="Barbe V."/>
            <person name="Segurens B."/>
            <person name="Artiguenave F."/>
            <person name="Anthouard V."/>
            <person name="Vacherie B."/>
            <person name="Val M.-E."/>
            <person name="Fulton R.S."/>
            <person name="Minx P."/>
            <person name="Wilson R."/>
            <person name="Durrens P."/>
            <person name="Jean G."/>
            <person name="Marck C."/>
            <person name="Martin T."/>
            <person name="Nikolski M."/>
            <person name="Rolland T."/>
            <person name="Seret M.-L."/>
            <person name="Casaregola S."/>
            <person name="Despons L."/>
            <person name="Fairhead C."/>
            <person name="Fischer G."/>
            <person name="Lafontaine I."/>
            <person name="Leh V."/>
            <person name="Lemaire M."/>
            <person name="de Montigny J."/>
            <person name="Neuveglise C."/>
            <person name="Thierry A."/>
            <person name="Blanc-Lenfle I."/>
            <person name="Bleykasten C."/>
            <person name="Diffels J."/>
            <person name="Fritsch E."/>
            <person name="Frangeul L."/>
            <person name="Goeffon A."/>
            <person name="Jauniaux N."/>
            <person name="Kachouri-Lafond R."/>
            <person name="Payen C."/>
            <person name="Potier S."/>
            <person name="Pribylova L."/>
            <person name="Ozanne C."/>
            <person name="Richard G.-F."/>
            <person name="Sacerdot C."/>
            <person name="Straub M.-L."/>
            <person name="Talla E."/>
        </authorList>
    </citation>
    <scope>NUCLEOTIDE SEQUENCE [LARGE SCALE GENOMIC DNA]</scope>
    <source>
        <strain evidence="5">ATCC 56472 / CBS 6340 / NRRL Y-8284</strain>
    </source>
</reference>
<keyword evidence="5" id="KW-1185">Reference proteome</keyword>
<feature type="repeat" description="WD" evidence="3">
    <location>
        <begin position="576"/>
        <end position="610"/>
    </location>
</feature>
<evidence type="ECO:0000313" key="4">
    <source>
        <dbReference type="EMBL" id="CAR22517.1"/>
    </source>
</evidence>
<dbReference type="HOGENOM" id="CLU_015246_1_0_1"/>
<gene>
    <name evidence="4" type="ordered locus">KLTH0D05368g</name>
</gene>
<dbReference type="SMART" id="SM00320">
    <property type="entry name" value="WD40"/>
    <property type="match status" value="9"/>
</dbReference>
<evidence type="ECO:0000256" key="2">
    <source>
        <dbReference type="ARBA" id="ARBA00022737"/>
    </source>
</evidence>
<evidence type="ECO:0000256" key="3">
    <source>
        <dbReference type="PROSITE-ProRule" id="PRU00221"/>
    </source>
</evidence>
<dbReference type="FunFam" id="2.130.10.10:FF:000102">
    <property type="entry name" value="Actin-interacting protein 1"/>
    <property type="match status" value="1"/>
</dbReference>
<dbReference type="InterPro" id="IPR015943">
    <property type="entry name" value="WD40/YVTN_repeat-like_dom_sf"/>
</dbReference>
<dbReference type="Proteomes" id="UP000002036">
    <property type="component" value="Chromosome D"/>
</dbReference>
<dbReference type="PROSITE" id="PS50082">
    <property type="entry name" value="WD_REPEATS_2"/>
    <property type="match status" value="2"/>
</dbReference>
<dbReference type="GO" id="GO:0030042">
    <property type="term" value="P:actin filament depolymerization"/>
    <property type="evidence" value="ECO:0007669"/>
    <property type="project" value="TreeGrafter"/>
</dbReference>
<dbReference type="InParanoid" id="C5DGH5"/>
<dbReference type="PANTHER" id="PTHR19856">
    <property type="entry name" value="WD-REPEATCONTAINING PROTEIN WDR1"/>
    <property type="match status" value="1"/>
</dbReference>
<dbReference type="eggNOG" id="KOG0318">
    <property type="taxonomic scope" value="Eukaryota"/>
</dbReference>
<keyword evidence="2" id="KW-0677">Repeat</keyword>
<evidence type="ECO:0000313" key="5">
    <source>
        <dbReference type="Proteomes" id="UP000002036"/>
    </source>
</evidence>
<dbReference type="AlphaFoldDB" id="C5DGH5"/>
<dbReference type="PANTHER" id="PTHR19856:SF0">
    <property type="entry name" value="WD REPEAT-CONTAINING PROTEIN 1"/>
    <property type="match status" value="1"/>
</dbReference>
<dbReference type="EMBL" id="CU928168">
    <property type="protein sequence ID" value="CAR22517.1"/>
    <property type="molecule type" value="Genomic_DNA"/>
</dbReference>